<name>A0A0B7AL37_9EUPU</name>
<protein>
    <submittedName>
        <fullName evidence="1">Uncharacterized protein</fullName>
    </submittedName>
</protein>
<proteinExistence type="predicted"/>
<gene>
    <name evidence="1" type="primary">ORF121918</name>
</gene>
<sequence>MCYELIAESDFPYETNVLPLMEKIDLEVAYCLRQMMWYQRDDLIPGQSVQISVSKLAELYTIRALCDETGVRDSLQRGGHRLSPDGVYVILDFIDESRDDWCDDAEDEDSNRLDVHTECLSNVGQMKQLIVTVDNTSGISQHDSGVVVEESWDIIMSLVVRLHV</sequence>
<reference evidence="1" key="1">
    <citation type="submission" date="2014-12" db="EMBL/GenBank/DDBJ databases">
        <title>Insight into the proteome of Arion vulgaris.</title>
        <authorList>
            <person name="Aradska J."/>
            <person name="Bulat T."/>
            <person name="Smidak R."/>
            <person name="Sarate P."/>
            <person name="Gangsoo J."/>
            <person name="Sialana F."/>
            <person name="Bilban M."/>
            <person name="Lubec G."/>
        </authorList>
    </citation>
    <scope>NUCLEOTIDE SEQUENCE</scope>
    <source>
        <tissue evidence="1">Skin</tissue>
    </source>
</reference>
<organism evidence="1">
    <name type="scientific">Arion vulgaris</name>
    <dbReference type="NCBI Taxonomy" id="1028688"/>
    <lineage>
        <taxon>Eukaryota</taxon>
        <taxon>Metazoa</taxon>
        <taxon>Spiralia</taxon>
        <taxon>Lophotrochozoa</taxon>
        <taxon>Mollusca</taxon>
        <taxon>Gastropoda</taxon>
        <taxon>Heterobranchia</taxon>
        <taxon>Euthyneura</taxon>
        <taxon>Panpulmonata</taxon>
        <taxon>Eupulmonata</taxon>
        <taxon>Stylommatophora</taxon>
        <taxon>Helicina</taxon>
        <taxon>Arionoidea</taxon>
        <taxon>Arionidae</taxon>
        <taxon>Arion</taxon>
    </lineage>
</organism>
<accession>A0A0B7AL37</accession>
<evidence type="ECO:0000313" key="1">
    <source>
        <dbReference type="EMBL" id="CEK80650.1"/>
    </source>
</evidence>
<dbReference type="AlphaFoldDB" id="A0A0B7AL37"/>
<dbReference type="EMBL" id="HACG01033785">
    <property type="protein sequence ID" value="CEK80650.1"/>
    <property type="molecule type" value="Transcribed_RNA"/>
</dbReference>